<dbReference type="InterPro" id="IPR001647">
    <property type="entry name" value="HTH_TetR"/>
</dbReference>
<name>A0A917XN75_9ACTN</name>
<gene>
    <name evidence="7" type="ORF">GCM10011578_087980</name>
</gene>
<evidence type="ECO:0000313" key="7">
    <source>
        <dbReference type="EMBL" id="GGN40501.1"/>
    </source>
</evidence>
<proteinExistence type="predicted"/>
<evidence type="ECO:0000313" key="8">
    <source>
        <dbReference type="Proteomes" id="UP000653411"/>
    </source>
</evidence>
<dbReference type="Pfam" id="PF13977">
    <property type="entry name" value="TetR_C_6"/>
    <property type="match status" value="1"/>
</dbReference>
<dbReference type="GO" id="GO:0003677">
    <property type="term" value="F:DNA binding"/>
    <property type="evidence" value="ECO:0007669"/>
    <property type="project" value="UniProtKB-UniRule"/>
</dbReference>
<evidence type="ECO:0000259" key="6">
    <source>
        <dbReference type="PROSITE" id="PS50977"/>
    </source>
</evidence>
<keyword evidence="3 5" id="KW-0238">DNA-binding</keyword>
<feature type="domain" description="HTH tetR-type" evidence="6">
    <location>
        <begin position="62"/>
        <end position="122"/>
    </location>
</feature>
<dbReference type="InterPro" id="IPR009057">
    <property type="entry name" value="Homeodomain-like_sf"/>
</dbReference>
<dbReference type="AlphaFoldDB" id="A0A917XN75"/>
<feature type="DNA-binding region" description="H-T-H motif" evidence="5">
    <location>
        <begin position="85"/>
        <end position="104"/>
    </location>
</feature>
<reference evidence="7" key="1">
    <citation type="journal article" date="2014" name="Int. J. Syst. Evol. Microbiol.">
        <title>Complete genome sequence of Corynebacterium casei LMG S-19264T (=DSM 44701T), isolated from a smear-ripened cheese.</title>
        <authorList>
            <consortium name="US DOE Joint Genome Institute (JGI-PGF)"/>
            <person name="Walter F."/>
            <person name="Albersmeier A."/>
            <person name="Kalinowski J."/>
            <person name="Ruckert C."/>
        </authorList>
    </citation>
    <scope>NUCLEOTIDE SEQUENCE</scope>
    <source>
        <strain evidence="7">CGMCC 4.7110</strain>
    </source>
</reference>
<evidence type="ECO:0000256" key="1">
    <source>
        <dbReference type="ARBA" id="ARBA00022491"/>
    </source>
</evidence>
<dbReference type="InterPro" id="IPR039538">
    <property type="entry name" value="BetI_C"/>
</dbReference>
<reference evidence="7" key="2">
    <citation type="submission" date="2020-09" db="EMBL/GenBank/DDBJ databases">
        <authorList>
            <person name="Sun Q."/>
            <person name="Zhou Y."/>
        </authorList>
    </citation>
    <scope>NUCLEOTIDE SEQUENCE</scope>
    <source>
        <strain evidence="7">CGMCC 4.7110</strain>
    </source>
</reference>
<organism evidence="7 8">
    <name type="scientific">Streptomyces fuscichromogenes</name>
    <dbReference type="NCBI Taxonomy" id="1324013"/>
    <lineage>
        <taxon>Bacteria</taxon>
        <taxon>Bacillati</taxon>
        <taxon>Actinomycetota</taxon>
        <taxon>Actinomycetes</taxon>
        <taxon>Kitasatosporales</taxon>
        <taxon>Streptomycetaceae</taxon>
        <taxon>Streptomyces</taxon>
    </lineage>
</organism>
<dbReference type="Proteomes" id="UP000653411">
    <property type="component" value="Unassembled WGS sequence"/>
</dbReference>
<evidence type="ECO:0000256" key="2">
    <source>
        <dbReference type="ARBA" id="ARBA00023015"/>
    </source>
</evidence>
<dbReference type="SUPFAM" id="SSF48498">
    <property type="entry name" value="Tetracyclin repressor-like, C-terminal domain"/>
    <property type="match status" value="1"/>
</dbReference>
<protein>
    <recommendedName>
        <fullName evidence="6">HTH tetR-type domain-containing protein</fullName>
    </recommendedName>
</protein>
<dbReference type="PROSITE" id="PS50977">
    <property type="entry name" value="HTH_TETR_2"/>
    <property type="match status" value="1"/>
</dbReference>
<keyword evidence="4" id="KW-0804">Transcription</keyword>
<evidence type="ECO:0000256" key="3">
    <source>
        <dbReference type="ARBA" id="ARBA00023125"/>
    </source>
</evidence>
<evidence type="ECO:0000256" key="5">
    <source>
        <dbReference type="PROSITE-ProRule" id="PRU00335"/>
    </source>
</evidence>
<dbReference type="PRINTS" id="PR00455">
    <property type="entry name" value="HTHTETR"/>
</dbReference>
<sequence>MAGMAAPAPVRASQGGRIAPLMPRRRAENRLSVCVEKLSAFCFRRKGYDHHMAGRGSYAKGVAKREEILKVALEIVAQAGYRNATVRQLADAVGLSTTGLLHYFGSKENLFTEIVRRRDKIDIDAADDAAARAPDRHGELIHDLPDRVRRSADVPGQVELYARLAAEAIDRHHPSHVYFENRYAWVRSRFAASLRTEQEAGRLPVDVDADRLAGILLAIVDGVQLQWLYDPSFDMAEHLRYALALIGFGDAADGMCENASLDDPARRP</sequence>
<keyword evidence="2" id="KW-0805">Transcription regulation</keyword>
<dbReference type="EMBL" id="BMML01000032">
    <property type="protein sequence ID" value="GGN40501.1"/>
    <property type="molecule type" value="Genomic_DNA"/>
</dbReference>
<evidence type="ECO:0000256" key="4">
    <source>
        <dbReference type="ARBA" id="ARBA00023163"/>
    </source>
</evidence>
<dbReference type="Gene3D" id="1.10.357.10">
    <property type="entry name" value="Tetracycline Repressor, domain 2"/>
    <property type="match status" value="1"/>
</dbReference>
<accession>A0A917XN75</accession>
<dbReference type="InterPro" id="IPR036271">
    <property type="entry name" value="Tet_transcr_reg_TetR-rel_C_sf"/>
</dbReference>
<keyword evidence="8" id="KW-1185">Reference proteome</keyword>
<dbReference type="PANTHER" id="PTHR47506:SF6">
    <property type="entry name" value="HTH-TYPE TRANSCRIPTIONAL REPRESSOR NEMR"/>
    <property type="match status" value="1"/>
</dbReference>
<dbReference type="SUPFAM" id="SSF46689">
    <property type="entry name" value="Homeodomain-like"/>
    <property type="match status" value="1"/>
</dbReference>
<comment type="caution">
    <text evidence="7">The sequence shown here is derived from an EMBL/GenBank/DDBJ whole genome shotgun (WGS) entry which is preliminary data.</text>
</comment>
<keyword evidence="1" id="KW-0678">Repressor</keyword>
<dbReference type="Pfam" id="PF00440">
    <property type="entry name" value="TetR_N"/>
    <property type="match status" value="1"/>
</dbReference>
<dbReference type="PANTHER" id="PTHR47506">
    <property type="entry name" value="TRANSCRIPTIONAL REGULATORY PROTEIN"/>
    <property type="match status" value="1"/>
</dbReference>